<keyword evidence="3" id="KW-1185">Reference proteome</keyword>
<dbReference type="Proteomes" id="UP000678276">
    <property type="component" value="Unassembled WGS sequence"/>
</dbReference>
<feature type="chain" id="PRO_5045876287" evidence="1">
    <location>
        <begin position="24"/>
        <end position="104"/>
    </location>
</feature>
<accession>A0ABS4BII0</accession>
<dbReference type="RefSeq" id="WP_209595065.1">
    <property type="nucleotide sequence ID" value="NZ_JAGJCF010000009.1"/>
</dbReference>
<sequence>MQIYRQLAAGILLSGLMMGSAIAAASQNDNDPLKTLPPKDSVKLSTVIATAEKRPGFYAIKSIDYSDGDYHVVYFMNDGAEVRIDYDAKTGQGHPPKSSGLFGD</sequence>
<name>A0ABS4BII0_9HYPH</name>
<proteinExistence type="predicted"/>
<evidence type="ECO:0000313" key="3">
    <source>
        <dbReference type="Proteomes" id="UP000678276"/>
    </source>
</evidence>
<keyword evidence="1" id="KW-0732">Signal</keyword>
<gene>
    <name evidence="2" type="ORF">J6595_13380</name>
</gene>
<evidence type="ECO:0000313" key="2">
    <source>
        <dbReference type="EMBL" id="MBP0616575.1"/>
    </source>
</evidence>
<feature type="signal peptide" evidence="1">
    <location>
        <begin position="1"/>
        <end position="23"/>
    </location>
</feature>
<organism evidence="2 3">
    <name type="scientific">Jiella mangrovi</name>
    <dbReference type="NCBI Taxonomy" id="2821407"/>
    <lineage>
        <taxon>Bacteria</taxon>
        <taxon>Pseudomonadati</taxon>
        <taxon>Pseudomonadota</taxon>
        <taxon>Alphaproteobacteria</taxon>
        <taxon>Hyphomicrobiales</taxon>
        <taxon>Aurantimonadaceae</taxon>
        <taxon>Jiella</taxon>
    </lineage>
</organism>
<dbReference type="EMBL" id="JAGJCF010000009">
    <property type="protein sequence ID" value="MBP0616575.1"/>
    <property type="molecule type" value="Genomic_DNA"/>
</dbReference>
<evidence type="ECO:0000256" key="1">
    <source>
        <dbReference type="SAM" id="SignalP"/>
    </source>
</evidence>
<reference evidence="2 3" key="1">
    <citation type="submission" date="2021-04" db="EMBL/GenBank/DDBJ databases">
        <title>Whole genome sequence of Jiella sp. KSK16Y-1.</title>
        <authorList>
            <person name="Tuo L."/>
        </authorList>
    </citation>
    <scope>NUCLEOTIDE SEQUENCE [LARGE SCALE GENOMIC DNA]</scope>
    <source>
        <strain evidence="2 3">KSK16Y-1</strain>
    </source>
</reference>
<comment type="caution">
    <text evidence="2">The sequence shown here is derived from an EMBL/GenBank/DDBJ whole genome shotgun (WGS) entry which is preliminary data.</text>
</comment>
<protein>
    <submittedName>
        <fullName evidence="2">PepSY domain-containing protein</fullName>
    </submittedName>
</protein>